<keyword evidence="2" id="KW-1185">Reference proteome</keyword>
<dbReference type="EMBL" id="JAWZYT010000072">
    <property type="protein sequence ID" value="KAK4328605.1"/>
    <property type="molecule type" value="Genomic_DNA"/>
</dbReference>
<evidence type="ECO:0000313" key="2">
    <source>
        <dbReference type="Proteomes" id="UP001292094"/>
    </source>
</evidence>
<dbReference type="Proteomes" id="UP001292094">
    <property type="component" value="Unassembled WGS sequence"/>
</dbReference>
<comment type="caution">
    <text evidence="1">The sequence shown here is derived from an EMBL/GenBank/DDBJ whole genome shotgun (WGS) entry which is preliminary data.</text>
</comment>
<evidence type="ECO:0000313" key="1">
    <source>
        <dbReference type="EMBL" id="KAK4328605.1"/>
    </source>
</evidence>
<gene>
    <name evidence="1" type="ORF">Pmani_001081</name>
</gene>
<name>A0AAE1QKY4_9EUCA</name>
<sequence length="92" mass="9562">MLLASLGSARQELTHVLATGAAMPLGRDYLRRLADCVHELAGHKLQASARTFVEAGIAARTAAKATPLLAQRGVVKAGPLSSALCDQQAAQK</sequence>
<reference evidence="1" key="1">
    <citation type="submission" date="2023-11" db="EMBL/GenBank/DDBJ databases">
        <title>Genome assemblies of two species of porcelain crab, Petrolisthes cinctipes and Petrolisthes manimaculis (Anomura: Porcellanidae).</title>
        <authorList>
            <person name="Angst P."/>
        </authorList>
    </citation>
    <scope>NUCLEOTIDE SEQUENCE</scope>
    <source>
        <strain evidence="1">PB745_02</strain>
        <tissue evidence="1">Gill</tissue>
    </source>
</reference>
<proteinExistence type="predicted"/>
<dbReference type="AlphaFoldDB" id="A0AAE1QKY4"/>
<organism evidence="1 2">
    <name type="scientific">Petrolisthes manimaculis</name>
    <dbReference type="NCBI Taxonomy" id="1843537"/>
    <lineage>
        <taxon>Eukaryota</taxon>
        <taxon>Metazoa</taxon>
        <taxon>Ecdysozoa</taxon>
        <taxon>Arthropoda</taxon>
        <taxon>Crustacea</taxon>
        <taxon>Multicrustacea</taxon>
        <taxon>Malacostraca</taxon>
        <taxon>Eumalacostraca</taxon>
        <taxon>Eucarida</taxon>
        <taxon>Decapoda</taxon>
        <taxon>Pleocyemata</taxon>
        <taxon>Anomura</taxon>
        <taxon>Galatheoidea</taxon>
        <taxon>Porcellanidae</taxon>
        <taxon>Petrolisthes</taxon>
    </lineage>
</organism>
<protein>
    <submittedName>
        <fullName evidence="1">Uncharacterized protein</fullName>
    </submittedName>
</protein>
<accession>A0AAE1QKY4</accession>